<sequence>MSSRLRPCCVPGCNNREAKRHSITRKDKCQEIWLQRINNAKLLTLSDESLKSYRICDAHFEDTCKEASDYERVENDCFLPRSPDEEKIVTPKKVKEALEALKSPVSGSSPIRPIIPPEKVYGRKRPFTRSTAGVDIEVGTENVTEHTIEDVSFDVPSTSGYQKTAADKPLLEPSTPGYQKISSPIRPLIRPEKVYGRKRLFSTITDVGTEVGTGNVTEQTEDKAISSKVPSTSGHQKTFTDKPVLEPSTSGYKKIPSAIVGVKFGVAKRRGLRARVPQTKRPRGIPPTSTERKLIQQLNKFKWVAKKARKNNVETKQKLKFLQKNPLQVNFLKDINPTTIRIFDSQLKNQKLEPKGRRFTLDDKIFALAIFKQSGKSYRFLSKIFSLPSRKTLNKILSKIPFSCGFNEHVFSHLKNKVAKMNPLDKCCVLMFDEVSLSTGLMYNSSRDCVEGLVDFGQGDRRVAFAEHALVFMLKGVRKGWKQPICFYFCESTTPTPDLIRIIKDVVRHVRNTGLEIIATICDQGATNSAAIKQLLNETKVYCLKKNIENRYQGYLIDEKEVIHLYDYPHLLKGIRNGLLTKDLHFKHNGCDKVACWSHVVDMYNMDRKMGKFTQFSKLTDEHVLPNRIKKMKVKNCTQVFSKTMSAAMKIRAEISKELPSNSSYYLPPSASDTADLLLFFDEVFDSVNGNLLHPPLGKELRGVVSEKSKHVNVWQESLPVIKSMYFTTSSSRTVTPSITNWEFTLRGFIYIWKLLKSKGFKYMSPRNFNQDPLENFFGLIRSHGVRNTNPSCTAFISSTKTLLINNFLSSHSAGSNCEEDESDGVLDTLREFINLERTESATHDASPNISNAAKYYLPFEY</sequence>
<comment type="caution">
    <text evidence="7">The sequence shown here is derived from an EMBL/GenBank/DDBJ whole genome shotgun (WGS) entry which is preliminary data.</text>
</comment>
<dbReference type="InterPro" id="IPR048367">
    <property type="entry name" value="TNP-like_RNaseH_C"/>
</dbReference>
<feature type="compositionally biased region" description="Polar residues" evidence="5">
    <location>
        <begin position="228"/>
        <end position="237"/>
    </location>
</feature>
<dbReference type="InterPro" id="IPR048366">
    <property type="entry name" value="TNP-like_GBD"/>
</dbReference>
<evidence type="ECO:0000256" key="5">
    <source>
        <dbReference type="SAM" id="MobiDB-lite"/>
    </source>
</evidence>
<name>A0AAV8VIK7_9CUCU</name>
<dbReference type="InterPro" id="IPR006612">
    <property type="entry name" value="THAP_Znf"/>
</dbReference>
<dbReference type="Proteomes" id="UP001159042">
    <property type="component" value="Unassembled WGS sequence"/>
</dbReference>
<keyword evidence="3" id="KW-0862">Zinc</keyword>
<dbReference type="SUPFAM" id="SSF57716">
    <property type="entry name" value="Glucocorticoid receptor-like (DNA-binding domain)"/>
    <property type="match status" value="1"/>
</dbReference>
<dbReference type="EMBL" id="JANEYG010000079">
    <property type="protein sequence ID" value="KAJ8914162.1"/>
    <property type="molecule type" value="Genomic_DNA"/>
</dbReference>
<evidence type="ECO:0000256" key="2">
    <source>
        <dbReference type="ARBA" id="ARBA00022771"/>
    </source>
</evidence>
<evidence type="ECO:0000256" key="1">
    <source>
        <dbReference type="ARBA" id="ARBA00022723"/>
    </source>
</evidence>
<dbReference type="Pfam" id="PF21789">
    <property type="entry name" value="TNP-like_RNaseH_C"/>
    <property type="match status" value="1"/>
</dbReference>
<evidence type="ECO:0000313" key="8">
    <source>
        <dbReference type="Proteomes" id="UP001159042"/>
    </source>
</evidence>
<keyword evidence="2" id="KW-0863">Zinc-finger</keyword>
<protein>
    <recommendedName>
        <fullName evidence="6">THAP-type domain-containing protein</fullName>
    </recommendedName>
</protein>
<keyword evidence="1" id="KW-0479">Metal-binding</keyword>
<gene>
    <name evidence="7" type="ORF">NQ315_016241</name>
</gene>
<dbReference type="SMART" id="SM00980">
    <property type="entry name" value="THAP"/>
    <property type="match status" value="1"/>
</dbReference>
<dbReference type="GO" id="GO:0008270">
    <property type="term" value="F:zinc ion binding"/>
    <property type="evidence" value="ECO:0007669"/>
    <property type="project" value="UniProtKB-KW"/>
</dbReference>
<evidence type="ECO:0000313" key="7">
    <source>
        <dbReference type="EMBL" id="KAJ8914162.1"/>
    </source>
</evidence>
<dbReference type="Pfam" id="PF21788">
    <property type="entry name" value="TNP-like_GBD"/>
    <property type="match status" value="1"/>
</dbReference>
<organism evidence="7 8">
    <name type="scientific">Exocentrus adspersus</name>
    <dbReference type="NCBI Taxonomy" id="1586481"/>
    <lineage>
        <taxon>Eukaryota</taxon>
        <taxon>Metazoa</taxon>
        <taxon>Ecdysozoa</taxon>
        <taxon>Arthropoda</taxon>
        <taxon>Hexapoda</taxon>
        <taxon>Insecta</taxon>
        <taxon>Pterygota</taxon>
        <taxon>Neoptera</taxon>
        <taxon>Endopterygota</taxon>
        <taxon>Coleoptera</taxon>
        <taxon>Polyphaga</taxon>
        <taxon>Cucujiformia</taxon>
        <taxon>Chrysomeloidea</taxon>
        <taxon>Cerambycidae</taxon>
        <taxon>Lamiinae</taxon>
        <taxon>Acanthocinini</taxon>
        <taxon>Exocentrus</taxon>
    </lineage>
</organism>
<feature type="domain" description="THAP-type" evidence="6">
    <location>
        <begin position="6"/>
        <end position="84"/>
    </location>
</feature>
<dbReference type="Pfam" id="PF21787">
    <property type="entry name" value="TNP-like_RNaseH_N"/>
    <property type="match status" value="1"/>
</dbReference>
<evidence type="ECO:0000259" key="6">
    <source>
        <dbReference type="SMART" id="SM00980"/>
    </source>
</evidence>
<proteinExistence type="predicted"/>
<keyword evidence="4" id="KW-0238">DNA-binding</keyword>
<feature type="region of interest" description="Disordered" evidence="5">
    <location>
        <begin position="217"/>
        <end position="245"/>
    </location>
</feature>
<evidence type="ECO:0000256" key="3">
    <source>
        <dbReference type="ARBA" id="ARBA00022833"/>
    </source>
</evidence>
<accession>A0AAV8VIK7</accession>
<dbReference type="Pfam" id="PF05485">
    <property type="entry name" value="THAP"/>
    <property type="match status" value="1"/>
</dbReference>
<dbReference type="GO" id="GO:0003677">
    <property type="term" value="F:DNA binding"/>
    <property type="evidence" value="ECO:0007669"/>
    <property type="project" value="UniProtKB-KW"/>
</dbReference>
<dbReference type="AlphaFoldDB" id="A0AAV8VIK7"/>
<keyword evidence="8" id="KW-1185">Reference proteome</keyword>
<dbReference type="InterPro" id="IPR048365">
    <property type="entry name" value="TNP-like_RNaseH_N"/>
</dbReference>
<reference evidence="7 8" key="1">
    <citation type="journal article" date="2023" name="Insect Mol. Biol.">
        <title>Genome sequencing provides insights into the evolution of gene families encoding plant cell wall-degrading enzymes in longhorned beetles.</title>
        <authorList>
            <person name="Shin N.R."/>
            <person name="Okamura Y."/>
            <person name="Kirsch R."/>
            <person name="Pauchet Y."/>
        </authorList>
    </citation>
    <scope>NUCLEOTIDE SEQUENCE [LARGE SCALE GENOMIC DNA]</scope>
    <source>
        <strain evidence="7">EAD_L_NR</strain>
    </source>
</reference>
<evidence type="ECO:0000256" key="4">
    <source>
        <dbReference type="ARBA" id="ARBA00023125"/>
    </source>
</evidence>